<dbReference type="EC" id="2.7.10.1" evidence="2"/>
<evidence type="ECO:0000256" key="11">
    <source>
        <dbReference type="ARBA" id="ARBA00023136"/>
    </source>
</evidence>
<keyword evidence="9" id="KW-0067">ATP-binding</keyword>
<keyword evidence="3" id="KW-1003">Cell membrane</keyword>
<keyword evidence="13" id="KW-1015">Disulfide bond</keyword>
<dbReference type="STRING" id="5722.A2F9D5"/>
<evidence type="ECO:0000256" key="8">
    <source>
        <dbReference type="ARBA" id="ARBA00022777"/>
    </source>
</evidence>
<dbReference type="Pfam" id="PF12810">
    <property type="entry name" value="ALK_LTK_GRD"/>
    <property type="match status" value="1"/>
</dbReference>
<dbReference type="EMBL" id="DS113673">
    <property type="protein sequence ID" value="EAX98507.1"/>
    <property type="molecule type" value="Genomic_DNA"/>
</dbReference>
<evidence type="ECO:0000256" key="1">
    <source>
        <dbReference type="ARBA" id="ARBA00004251"/>
    </source>
</evidence>
<evidence type="ECO:0000256" key="7">
    <source>
        <dbReference type="ARBA" id="ARBA00022741"/>
    </source>
</evidence>
<dbReference type="KEGG" id="tva:4756305"/>
<evidence type="ECO:0000256" key="5">
    <source>
        <dbReference type="ARBA" id="ARBA00022692"/>
    </source>
</evidence>
<dbReference type="GO" id="GO:0004714">
    <property type="term" value="F:transmembrane receptor protein tyrosine kinase activity"/>
    <property type="evidence" value="ECO:0007669"/>
    <property type="project" value="UniProtKB-EC"/>
</dbReference>
<gene>
    <name evidence="18" type="ORF">TVAG_354450</name>
</gene>
<dbReference type="InParanoid" id="A2F9D5"/>
<evidence type="ECO:0000313" key="18">
    <source>
        <dbReference type="EMBL" id="EAX98507.1"/>
    </source>
</evidence>
<keyword evidence="15" id="KW-0325">Glycoprotein</keyword>
<keyword evidence="14" id="KW-0675">Receptor</keyword>
<dbReference type="AlphaFoldDB" id="A2F9D5"/>
<dbReference type="VEuPathDB" id="TrichDB:TVAGG3_0664500"/>
<evidence type="ECO:0000256" key="4">
    <source>
        <dbReference type="ARBA" id="ARBA00022679"/>
    </source>
</evidence>
<evidence type="ECO:0000256" key="16">
    <source>
        <dbReference type="SAM" id="MobiDB-lite"/>
    </source>
</evidence>
<evidence type="ECO:0000256" key="10">
    <source>
        <dbReference type="ARBA" id="ARBA00022989"/>
    </source>
</evidence>
<keyword evidence="7" id="KW-0547">Nucleotide-binding</keyword>
<dbReference type="Proteomes" id="UP000001542">
    <property type="component" value="Unassembled WGS sequence"/>
</dbReference>
<protein>
    <recommendedName>
        <fullName evidence="2">receptor protein-tyrosine kinase</fullName>
        <ecNumber evidence="2">2.7.10.1</ecNumber>
    </recommendedName>
</protein>
<dbReference type="RefSeq" id="XP_001311437.1">
    <property type="nucleotide sequence ID" value="XM_001311436.1"/>
</dbReference>
<keyword evidence="11" id="KW-0472">Membrane</keyword>
<evidence type="ECO:0000256" key="12">
    <source>
        <dbReference type="ARBA" id="ARBA00023137"/>
    </source>
</evidence>
<evidence type="ECO:0000256" key="3">
    <source>
        <dbReference type="ARBA" id="ARBA00022475"/>
    </source>
</evidence>
<evidence type="ECO:0000256" key="2">
    <source>
        <dbReference type="ARBA" id="ARBA00011902"/>
    </source>
</evidence>
<evidence type="ECO:0000313" key="19">
    <source>
        <dbReference type="Proteomes" id="UP000001542"/>
    </source>
</evidence>
<accession>A2F9D5</accession>
<keyword evidence="10" id="KW-1133">Transmembrane helix</keyword>
<evidence type="ECO:0000256" key="13">
    <source>
        <dbReference type="ARBA" id="ARBA00023157"/>
    </source>
</evidence>
<keyword evidence="19" id="KW-1185">Reference proteome</keyword>
<keyword evidence="8" id="KW-0418">Kinase</keyword>
<evidence type="ECO:0000256" key="6">
    <source>
        <dbReference type="ARBA" id="ARBA00022729"/>
    </source>
</evidence>
<dbReference type="GO" id="GO:0005524">
    <property type="term" value="F:ATP binding"/>
    <property type="evidence" value="ECO:0007669"/>
    <property type="project" value="UniProtKB-KW"/>
</dbReference>
<evidence type="ECO:0000256" key="9">
    <source>
        <dbReference type="ARBA" id="ARBA00022840"/>
    </source>
</evidence>
<keyword evidence="6" id="KW-0732">Signal</keyword>
<dbReference type="GO" id="GO:0005886">
    <property type="term" value="C:plasma membrane"/>
    <property type="evidence" value="ECO:0007669"/>
    <property type="project" value="UniProtKB-SubCell"/>
</dbReference>
<keyword evidence="5" id="KW-0812">Transmembrane</keyword>
<keyword evidence="4" id="KW-0808">Transferase</keyword>
<keyword evidence="12" id="KW-0829">Tyrosine-protein kinase</keyword>
<feature type="region of interest" description="Disordered" evidence="16">
    <location>
        <begin position="101"/>
        <end position="138"/>
    </location>
</feature>
<organism evidence="18 19">
    <name type="scientific">Trichomonas vaginalis (strain ATCC PRA-98 / G3)</name>
    <dbReference type="NCBI Taxonomy" id="412133"/>
    <lineage>
        <taxon>Eukaryota</taxon>
        <taxon>Metamonada</taxon>
        <taxon>Parabasalia</taxon>
        <taxon>Trichomonadida</taxon>
        <taxon>Trichomonadidae</taxon>
        <taxon>Trichomonas</taxon>
    </lineage>
</organism>
<evidence type="ECO:0000259" key="17">
    <source>
        <dbReference type="Pfam" id="PF12810"/>
    </source>
</evidence>
<name>A2F9D5_TRIV3</name>
<sequence>MNSWSLGSTNGASLNIVSNATSVLFQYPCTSKSTCTWYESRLPGGYYKVDVWGAQGGGSYCNGRYLEGQGKGGYSVGVLQLTEETKVYVYIGGQGENGLKPSTRAVKGGYNGDGDSAQDNDSDRDDQGGGGGGATDVRVNGNQLANRVIVAGGGGGNGFDTCNHNYLGSGYGGGIEGSRPMEDGPKYGTAASQTVGYSPGVGENGKFNLGATSGGGGGGYYGGYTIAASFSGGAGGGSGYIDKVISFNGIEKKTIPGNETIPTPTGTPSTSLGWYGNGAARITVLGYFLTLTDTIEDCYPLDDTIHLYFNVNTLGSGEKCTVTRVLNDQTEVITHNDEGTPFTIVDDITPPKKSGHYTLDYTVSSKSGAVTTLSIPIVINDKPRMTVYGELKKQYTNGEKAEIDIGVYDDTYVEIKLREEGRVLKTLNVSCNKQTVRNTFKFTIGPYDVGSFHNMEIIAVDQLGFESNNYSFGFIIVANRTPELQADNISYVQFYTNTMRISGSVRDMDSASTVSLYTSIDDKNLTKHKEIEIKSDSWMPFIFERQLISLSLGIHDLMVYSVDDKEAVSNKIMFPFAVIDPKKYYVGTCFYYCTHFTQYEFLFTCLIIQS</sequence>
<evidence type="ECO:0000256" key="14">
    <source>
        <dbReference type="ARBA" id="ARBA00023170"/>
    </source>
</evidence>
<dbReference type="VEuPathDB" id="TrichDB:TVAG_354450"/>
<dbReference type="InterPro" id="IPR055163">
    <property type="entry name" value="ALK/LTK-like_GRD"/>
</dbReference>
<evidence type="ECO:0000256" key="15">
    <source>
        <dbReference type="ARBA" id="ARBA00023180"/>
    </source>
</evidence>
<dbReference type="SMR" id="A2F9D5"/>
<feature type="domain" description="ALK/LTK-like glycine-rich" evidence="17">
    <location>
        <begin position="38"/>
        <end position="285"/>
    </location>
</feature>
<reference evidence="18" key="1">
    <citation type="submission" date="2006-10" db="EMBL/GenBank/DDBJ databases">
        <authorList>
            <person name="Amadeo P."/>
            <person name="Zhao Q."/>
            <person name="Wortman J."/>
            <person name="Fraser-Liggett C."/>
            <person name="Carlton J."/>
        </authorList>
    </citation>
    <scope>NUCLEOTIDE SEQUENCE</scope>
    <source>
        <strain evidence="18">G3</strain>
    </source>
</reference>
<comment type="subcellular location">
    <subcellularLocation>
        <location evidence="1">Cell membrane</location>
        <topology evidence="1">Single-pass type I membrane protein</topology>
    </subcellularLocation>
</comment>
<proteinExistence type="predicted"/>
<reference evidence="18" key="2">
    <citation type="journal article" date="2007" name="Science">
        <title>Draft genome sequence of the sexually transmitted pathogen Trichomonas vaginalis.</title>
        <authorList>
            <person name="Carlton J.M."/>
            <person name="Hirt R.P."/>
            <person name="Silva J.C."/>
            <person name="Delcher A.L."/>
            <person name="Schatz M."/>
            <person name="Zhao Q."/>
            <person name="Wortman J.R."/>
            <person name="Bidwell S.L."/>
            <person name="Alsmark U.C.M."/>
            <person name="Besteiro S."/>
            <person name="Sicheritz-Ponten T."/>
            <person name="Noel C.J."/>
            <person name="Dacks J.B."/>
            <person name="Foster P.G."/>
            <person name="Simillion C."/>
            <person name="Van de Peer Y."/>
            <person name="Miranda-Saavedra D."/>
            <person name="Barton G.J."/>
            <person name="Westrop G.D."/>
            <person name="Mueller S."/>
            <person name="Dessi D."/>
            <person name="Fiori P.L."/>
            <person name="Ren Q."/>
            <person name="Paulsen I."/>
            <person name="Zhang H."/>
            <person name="Bastida-Corcuera F.D."/>
            <person name="Simoes-Barbosa A."/>
            <person name="Brown M.T."/>
            <person name="Hayes R.D."/>
            <person name="Mukherjee M."/>
            <person name="Okumura C.Y."/>
            <person name="Schneider R."/>
            <person name="Smith A.J."/>
            <person name="Vanacova S."/>
            <person name="Villalvazo M."/>
            <person name="Haas B.J."/>
            <person name="Pertea M."/>
            <person name="Feldblyum T.V."/>
            <person name="Utterback T.R."/>
            <person name="Shu C.L."/>
            <person name="Osoegawa K."/>
            <person name="de Jong P.J."/>
            <person name="Hrdy I."/>
            <person name="Horvathova L."/>
            <person name="Zubacova Z."/>
            <person name="Dolezal P."/>
            <person name="Malik S.B."/>
            <person name="Logsdon J.M. Jr."/>
            <person name="Henze K."/>
            <person name="Gupta A."/>
            <person name="Wang C.C."/>
            <person name="Dunne R.L."/>
            <person name="Upcroft J.A."/>
            <person name="Upcroft P."/>
            <person name="White O."/>
            <person name="Salzberg S.L."/>
            <person name="Tang P."/>
            <person name="Chiu C.-H."/>
            <person name="Lee Y.-S."/>
            <person name="Embley T.M."/>
            <person name="Coombs G.H."/>
            <person name="Mottram J.C."/>
            <person name="Tachezy J."/>
            <person name="Fraser-Liggett C.M."/>
            <person name="Johnson P.J."/>
        </authorList>
    </citation>
    <scope>NUCLEOTIDE SEQUENCE [LARGE SCALE GENOMIC DNA]</scope>
    <source>
        <strain evidence="18">G3</strain>
    </source>
</reference>